<proteinExistence type="predicted"/>
<accession>A0A1N6MXM4</accession>
<gene>
    <name evidence="1" type="ORF">XIS1_390006</name>
</gene>
<evidence type="ECO:0000313" key="1">
    <source>
        <dbReference type="EMBL" id="SIP73586.1"/>
    </source>
</evidence>
<protein>
    <submittedName>
        <fullName evidence="1">Uncharacterized protein</fullName>
    </submittedName>
</protein>
<dbReference type="EMBL" id="FTLG01000180">
    <property type="protein sequence ID" value="SIP73586.1"/>
    <property type="molecule type" value="Genomic_DNA"/>
</dbReference>
<evidence type="ECO:0000313" key="2">
    <source>
        <dbReference type="Proteomes" id="UP000196435"/>
    </source>
</evidence>
<organism evidence="1 2">
    <name type="scientific">Xenorhabdus innexi</name>
    <dbReference type="NCBI Taxonomy" id="290109"/>
    <lineage>
        <taxon>Bacteria</taxon>
        <taxon>Pseudomonadati</taxon>
        <taxon>Pseudomonadota</taxon>
        <taxon>Gammaproteobacteria</taxon>
        <taxon>Enterobacterales</taxon>
        <taxon>Morganellaceae</taxon>
        <taxon>Xenorhabdus</taxon>
    </lineage>
</organism>
<name>A0A1N6MXM4_9GAMM</name>
<sequence length="47" mass="5604">MKTVTFVFLNYLFTYGNYHESFLLFSEEITTGPPSIERCLESVFLRY</sequence>
<dbReference type="AlphaFoldDB" id="A0A1N6MXM4"/>
<dbReference type="Proteomes" id="UP000196435">
    <property type="component" value="Unassembled WGS sequence"/>
</dbReference>
<reference evidence="2" key="1">
    <citation type="submission" date="2016-12" db="EMBL/GenBank/DDBJ databases">
        <authorList>
            <person name="Gaudriault S."/>
        </authorList>
    </citation>
    <scope>NUCLEOTIDE SEQUENCE [LARGE SCALE GENOMIC DNA]</scope>
    <source>
        <strain evidence="2">HGB1681 (deposited as PTA-6826 in the American Type Culture Collection)</strain>
    </source>
</reference>